<comment type="pathway">
    <text evidence="2">Cofactor biosynthesis; tetrahydrofolate biosynthesis; 2-amino-4-hydroxy-6-hydroxymethyl-7,8-dihydropteridine diphosphate from 7,8-dihydroneopterin triphosphate: step 4/4.</text>
</comment>
<keyword evidence="4 10" id="KW-0808">Transferase</keyword>
<evidence type="ECO:0000256" key="7">
    <source>
        <dbReference type="ARBA" id="ARBA00022840"/>
    </source>
</evidence>
<dbReference type="NCBIfam" id="TIGR01498">
    <property type="entry name" value="folK"/>
    <property type="match status" value="1"/>
</dbReference>
<comment type="catalytic activity">
    <reaction evidence="1">
        <text>6-hydroxymethyl-7,8-dihydropterin + ATP = (7,8-dihydropterin-6-yl)methyl diphosphate + AMP + H(+)</text>
        <dbReference type="Rhea" id="RHEA:11412"/>
        <dbReference type="ChEBI" id="CHEBI:15378"/>
        <dbReference type="ChEBI" id="CHEBI:30616"/>
        <dbReference type="ChEBI" id="CHEBI:44841"/>
        <dbReference type="ChEBI" id="CHEBI:72950"/>
        <dbReference type="ChEBI" id="CHEBI:456215"/>
        <dbReference type="EC" id="2.7.6.3"/>
    </reaction>
</comment>
<dbReference type="Proteomes" id="UP001597218">
    <property type="component" value="Unassembled WGS sequence"/>
</dbReference>
<keyword evidence="7" id="KW-0067">ATP-binding</keyword>
<sequence>MNLAFISIGSNIEDRLYYLVEAVRALHTHEKINVLSVSSVYETAPVGYTEQAEFLNSVIHIETSLDAQSLLAICQHIEVELGRVRDIRWGPRIVDLDILLYNNETIVTENLIVPHPRMCERAFVLIPLLEIDSTIVHPSTGELLSKEEAVSDVGVVLWKKSDGVMQFLGSN</sequence>
<dbReference type="EC" id="2.7.6.3" evidence="3"/>
<dbReference type="RefSeq" id="WP_381535348.1">
    <property type="nucleotide sequence ID" value="NZ_JBHUGI010000003.1"/>
</dbReference>
<dbReference type="SUPFAM" id="SSF55083">
    <property type="entry name" value="6-hydroxymethyl-7,8-dihydropterin pyrophosphokinase, HPPK"/>
    <property type="match status" value="1"/>
</dbReference>
<dbReference type="EMBL" id="JBHUGI010000003">
    <property type="protein sequence ID" value="MFD1926687.1"/>
    <property type="molecule type" value="Genomic_DNA"/>
</dbReference>
<keyword evidence="6" id="KW-0418">Kinase</keyword>
<reference evidence="11" key="1">
    <citation type="journal article" date="2019" name="Int. J. Syst. Evol. Microbiol.">
        <title>The Global Catalogue of Microorganisms (GCM) 10K type strain sequencing project: providing services to taxonomists for standard genome sequencing and annotation.</title>
        <authorList>
            <consortium name="The Broad Institute Genomics Platform"/>
            <consortium name="The Broad Institute Genome Sequencing Center for Infectious Disease"/>
            <person name="Wu L."/>
            <person name="Ma J."/>
        </authorList>
    </citation>
    <scope>NUCLEOTIDE SEQUENCE [LARGE SCALE GENOMIC DNA]</scope>
    <source>
        <strain evidence="11">CGMCC 4.7177</strain>
    </source>
</reference>
<evidence type="ECO:0000256" key="1">
    <source>
        <dbReference type="ARBA" id="ARBA00000198"/>
    </source>
</evidence>
<dbReference type="PANTHER" id="PTHR43071:SF1">
    <property type="entry name" value="2-AMINO-4-HYDROXY-6-HYDROXYMETHYLDIHYDROPTERIDINE PYROPHOSPHOKINASE"/>
    <property type="match status" value="1"/>
</dbReference>
<accession>A0ABW4SB21</accession>
<dbReference type="CDD" id="cd00483">
    <property type="entry name" value="HPPK"/>
    <property type="match status" value="1"/>
</dbReference>
<gene>
    <name evidence="10" type="primary">folK</name>
    <name evidence="10" type="ORF">ACFSFY_01180</name>
</gene>
<evidence type="ECO:0000256" key="3">
    <source>
        <dbReference type="ARBA" id="ARBA00013253"/>
    </source>
</evidence>
<evidence type="ECO:0000256" key="2">
    <source>
        <dbReference type="ARBA" id="ARBA00005051"/>
    </source>
</evidence>
<dbReference type="PANTHER" id="PTHR43071">
    <property type="entry name" value="2-AMINO-4-HYDROXY-6-HYDROXYMETHYLDIHYDROPTERIDINE PYROPHOSPHOKINASE"/>
    <property type="match status" value="1"/>
</dbReference>
<evidence type="ECO:0000313" key="11">
    <source>
        <dbReference type="Proteomes" id="UP001597218"/>
    </source>
</evidence>
<evidence type="ECO:0000256" key="4">
    <source>
        <dbReference type="ARBA" id="ARBA00022679"/>
    </source>
</evidence>
<keyword evidence="8" id="KW-0289">Folate biosynthesis</keyword>
<feature type="domain" description="7,8-dihydro-6-hydroxymethylpterin-pyrophosphokinase" evidence="9">
    <location>
        <begin position="88"/>
        <end position="99"/>
    </location>
</feature>
<evidence type="ECO:0000313" key="10">
    <source>
        <dbReference type="EMBL" id="MFD1926687.1"/>
    </source>
</evidence>
<dbReference type="Pfam" id="PF01288">
    <property type="entry name" value="HPPK"/>
    <property type="match status" value="1"/>
</dbReference>
<dbReference type="InterPro" id="IPR035907">
    <property type="entry name" value="Hppk_sf"/>
</dbReference>
<evidence type="ECO:0000256" key="5">
    <source>
        <dbReference type="ARBA" id="ARBA00022741"/>
    </source>
</evidence>
<dbReference type="PROSITE" id="PS00794">
    <property type="entry name" value="HPPK"/>
    <property type="match status" value="1"/>
</dbReference>
<comment type="caution">
    <text evidence="10">The sequence shown here is derived from an EMBL/GenBank/DDBJ whole genome shotgun (WGS) entry which is preliminary data.</text>
</comment>
<keyword evidence="11" id="KW-1185">Reference proteome</keyword>
<dbReference type="GO" id="GO:0003848">
    <property type="term" value="F:2-amino-4-hydroxy-6-hydroxymethyldihydropteridine diphosphokinase activity"/>
    <property type="evidence" value="ECO:0007669"/>
    <property type="project" value="UniProtKB-EC"/>
</dbReference>
<dbReference type="InterPro" id="IPR000550">
    <property type="entry name" value="Hppk"/>
</dbReference>
<keyword evidence="5" id="KW-0547">Nucleotide-binding</keyword>
<dbReference type="Gene3D" id="3.30.70.560">
    <property type="entry name" value="7,8-Dihydro-6-hydroxymethylpterin-pyrophosphokinase HPPK"/>
    <property type="match status" value="1"/>
</dbReference>
<name>A0ABW4SB21_9BACL</name>
<proteinExistence type="predicted"/>
<evidence type="ECO:0000259" key="9">
    <source>
        <dbReference type="PROSITE" id="PS00794"/>
    </source>
</evidence>
<protein>
    <recommendedName>
        <fullName evidence="3">2-amino-4-hydroxy-6-hydroxymethyldihydropteridine diphosphokinase</fullName>
        <ecNumber evidence="3">2.7.6.3</ecNumber>
    </recommendedName>
</protein>
<organism evidence="10 11">
    <name type="scientific">Sporosarcina siberiensis</name>
    <dbReference type="NCBI Taxonomy" id="1365606"/>
    <lineage>
        <taxon>Bacteria</taxon>
        <taxon>Bacillati</taxon>
        <taxon>Bacillota</taxon>
        <taxon>Bacilli</taxon>
        <taxon>Bacillales</taxon>
        <taxon>Caryophanaceae</taxon>
        <taxon>Sporosarcina</taxon>
    </lineage>
</organism>
<evidence type="ECO:0000256" key="6">
    <source>
        <dbReference type="ARBA" id="ARBA00022777"/>
    </source>
</evidence>
<evidence type="ECO:0000256" key="8">
    <source>
        <dbReference type="ARBA" id="ARBA00022909"/>
    </source>
</evidence>